<proteinExistence type="predicted"/>
<evidence type="ECO:0000313" key="1">
    <source>
        <dbReference type="EMBL" id="RYC32827.1"/>
    </source>
</evidence>
<sequence>MAVELKPVHPPGRLPSPSPATLLIGGARGLRFLVSRRSTSRVAETAQLIAQMRPSVETSSSIHPISGCLPVSDATESSVRRSEVLMLSLLRSALPLALAASLVAVPARAGSVTYQWVITDNFALSGNPVTQLDPSTCTGMSCGPMTPTTFYQGSSATASASVPPTNGSSPSGTYYVGFASPNGNRNECGFTISGGTVNADGSSARPTAYAFINKYTFAGSRLQPGCKYNGLTATPGCSTLNGTCTYTANFSIETYNN</sequence>
<dbReference type="RefSeq" id="WP_129224887.1">
    <property type="nucleotide sequence ID" value="NZ_QYBB01000005.1"/>
</dbReference>
<evidence type="ECO:0000313" key="2">
    <source>
        <dbReference type="Proteomes" id="UP000290759"/>
    </source>
</evidence>
<gene>
    <name evidence="1" type="ORF">D3273_07030</name>
</gene>
<comment type="caution">
    <text evidence="1">The sequence shown here is derived from an EMBL/GenBank/DDBJ whole genome shotgun (WGS) entry which is preliminary data.</text>
</comment>
<dbReference type="Proteomes" id="UP000290759">
    <property type="component" value="Unassembled WGS sequence"/>
</dbReference>
<reference evidence="1 2" key="1">
    <citation type="submission" date="2018-12" db="EMBL/GenBank/DDBJ databases">
        <authorList>
            <person name="Grouzdev D.S."/>
            <person name="Krutkina M.S."/>
        </authorList>
    </citation>
    <scope>NUCLEOTIDE SEQUENCE [LARGE SCALE GENOMIC DNA]</scope>
    <source>
        <strain evidence="1 2">RmlP026</strain>
    </source>
</reference>
<dbReference type="AlphaFoldDB" id="A0A4Q2UCD2"/>
<organism evidence="1 2">
    <name type="scientific">Lichenibacterium minor</name>
    <dbReference type="NCBI Taxonomy" id="2316528"/>
    <lineage>
        <taxon>Bacteria</taxon>
        <taxon>Pseudomonadati</taxon>
        <taxon>Pseudomonadota</taxon>
        <taxon>Alphaproteobacteria</taxon>
        <taxon>Hyphomicrobiales</taxon>
        <taxon>Lichenihabitantaceae</taxon>
        <taxon>Lichenibacterium</taxon>
    </lineage>
</organism>
<protein>
    <submittedName>
        <fullName evidence="1">Uncharacterized protein</fullName>
    </submittedName>
</protein>
<name>A0A4Q2UCD2_9HYPH</name>
<keyword evidence="2" id="KW-1185">Reference proteome</keyword>
<dbReference type="EMBL" id="QYBB01000005">
    <property type="protein sequence ID" value="RYC32827.1"/>
    <property type="molecule type" value="Genomic_DNA"/>
</dbReference>
<reference evidence="1 2" key="2">
    <citation type="submission" date="2019-02" db="EMBL/GenBank/DDBJ databases">
        <title>'Lichenibacterium ramalinii' gen. nov. sp. nov., 'Lichenibacterium minor' gen. nov. sp. nov.</title>
        <authorList>
            <person name="Pankratov T."/>
        </authorList>
    </citation>
    <scope>NUCLEOTIDE SEQUENCE [LARGE SCALE GENOMIC DNA]</scope>
    <source>
        <strain evidence="1 2">RmlP026</strain>
    </source>
</reference>
<accession>A0A4Q2UCD2</accession>